<dbReference type="EMBL" id="CT867992">
    <property type="protein sequence ID" value="CAK57479.1"/>
    <property type="molecule type" value="Genomic_DNA"/>
</dbReference>
<dbReference type="OrthoDB" id="205639at2759"/>
<dbReference type="Pfam" id="PF00787">
    <property type="entry name" value="PX"/>
    <property type="match status" value="1"/>
</dbReference>
<dbReference type="KEGG" id="ptm:GSPATT00028514001"/>
<dbReference type="HOGENOM" id="CLU_588591_0_0_1"/>
<dbReference type="InterPro" id="IPR036871">
    <property type="entry name" value="PX_dom_sf"/>
</dbReference>
<organism evidence="2 3">
    <name type="scientific">Paramecium tetraurelia</name>
    <dbReference type="NCBI Taxonomy" id="5888"/>
    <lineage>
        <taxon>Eukaryota</taxon>
        <taxon>Sar</taxon>
        <taxon>Alveolata</taxon>
        <taxon>Ciliophora</taxon>
        <taxon>Intramacronucleata</taxon>
        <taxon>Oligohymenophorea</taxon>
        <taxon>Peniculida</taxon>
        <taxon>Parameciidae</taxon>
        <taxon>Paramecium</taxon>
    </lineage>
</organism>
<dbReference type="SMART" id="SM00312">
    <property type="entry name" value="PX"/>
    <property type="match status" value="1"/>
</dbReference>
<dbReference type="GO" id="GO:0035091">
    <property type="term" value="F:phosphatidylinositol binding"/>
    <property type="evidence" value="ECO:0000318"/>
    <property type="project" value="GO_Central"/>
</dbReference>
<dbReference type="OMA" id="VWEENAK"/>
<evidence type="ECO:0000313" key="3">
    <source>
        <dbReference type="Proteomes" id="UP000000600"/>
    </source>
</evidence>
<keyword evidence="3" id="KW-1185">Reference proteome</keyword>
<dbReference type="STRING" id="5888.A0BG12"/>
<dbReference type="GO" id="GO:0005768">
    <property type="term" value="C:endosome"/>
    <property type="evidence" value="ECO:0000318"/>
    <property type="project" value="GO_Central"/>
</dbReference>
<dbReference type="Gene3D" id="3.30.1520.10">
    <property type="entry name" value="Phox-like domain"/>
    <property type="match status" value="1"/>
</dbReference>
<name>A0BG12_PARTE</name>
<dbReference type="GeneID" id="5010661"/>
<dbReference type="InterPro" id="IPR001683">
    <property type="entry name" value="PX_dom"/>
</dbReference>
<reference evidence="2 3" key="1">
    <citation type="journal article" date="2006" name="Nature">
        <title>Global trends of whole-genome duplications revealed by the ciliate Paramecium tetraurelia.</title>
        <authorList>
            <consortium name="Genoscope"/>
            <person name="Aury J.-M."/>
            <person name="Jaillon O."/>
            <person name="Duret L."/>
            <person name="Noel B."/>
            <person name="Jubin C."/>
            <person name="Porcel B.M."/>
            <person name="Segurens B."/>
            <person name="Daubin V."/>
            <person name="Anthouard V."/>
            <person name="Aiach N."/>
            <person name="Arnaiz O."/>
            <person name="Billaut A."/>
            <person name="Beisson J."/>
            <person name="Blanc I."/>
            <person name="Bouhouche K."/>
            <person name="Camara F."/>
            <person name="Duharcourt S."/>
            <person name="Guigo R."/>
            <person name="Gogendeau D."/>
            <person name="Katinka M."/>
            <person name="Keller A.-M."/>
            <person name="Kissmehl R."/>
            <person name="Klotz C."/>
            <person name="Koll F."/>
            <person name="Le Moue A."/>
            <person name="Lepere C."/>
            <person name="Malinsky S."/>
            <person name="Nowacki M."/>
            <person name="Nowak J.K."/>
            <person name="Plattner H."/>
            <person name="Poulain J."/>
            <person name="Ruiz F."/>
            <person name="Serrano V."/>
            <person name="Zagulski M."/>
            <person name="Dessen P."/>
            <person name="Betermier M."/>
            <person name="Weissenbach J."/>
            <person name="Scarpelli C."/>
            <person name="Schachter V."/>
            <person name="Sperling L."/>
            <person name="Meyer E."/>
            <person name="Cohen J."/>
            <person name="Wincker P."/>
        </authorList>
    </citation>
    <scope>NUCLEOTIDE SEQUENCE [LARGE SCALE GENOMIC DNA]</scope>
    <source>
        <strain evidence="2 3">Stock d4-2</strain>
    </source>
</reference>
<evidence type="ECO:0000259" key="1">
    <source>
        <dbReference type="PROSITE" id="PS50195"/>
    </source>
</evidence>
<proteinExistence type="predicted"/>
<dbReference type="RefSeq" id="XP_001424877.1">
    <property type="nucleotide sequence ID" value="XM_001424840.1"/>
</dbReference>
<dbReference type="SUPFAM" id="SSF64268">
    <property type="entry name" value="PX domain"/>
    <property type="match status" value="1"/>
</dbReference>
<dbReference type="PANTHER" id="PTHR10555">
    <property type="entry name" value="SORTING NEXIN"/>
    <property type="match status" value="1"/>
</dbReference>
<dbReference type="CDD" id="cd06093">
    <property type="entry name" value="PX_domain"/>
    <property type="match status" value="1"/>
</dbReference>
<sequence>MQSHVNLQKYESYELQKPSITIFEQSTQMNILTDEQIDESDSEPEKTIQETQNQNLLLSKYQHNNTIFEDENEEGVWEENAKEVNPPKPFLMSINFSNISLYRFPTLEQEKVFGAIFIAQNLRAEINNIEINNNVVYYQIETKSSQLGYTVKVKRRYNDFKFLLRELTIRYPQLLLPYLPIGIGVGKLNNRSVEERKRLLQNVINIITMHQELILSSSVRNFFEEGDQQEFENKRKQGQYNMKGGLAQNLQTVIDKSIKSIGQLKNWWNGTNQNKKCEELEQIQLELVKLLSQQARYQKLLSYIQALQRKQQKIKDIIAQQDSQKTQLLIETKLHDCILDYAKNLDFQTNTLEDKFDQYYQQQIWQLMNVIEFIDYADIYFKQLVKYIEDFNEQLTQVAPNQQTHQTIKDEINKYLSKAKDQFCNKKDGIISKYIGIQQKGFTDYYISQQQEIWNYAQEMKNTFN</sequence>
<dbReference type="PANTHER" id="PTHR10555:SF170">
    <property type="entry name" value="FI18122P1"/>
    <property type="match status" value="1"/>
</dbReference>
<gene>
    <name evidence="2" type="ORF">GSPATT00028514001</name>
</gene>
<dbReference type="Proteomes" id="UP000000600">
    <property type="component" value="Unassembled WGS sequence"/>
</dbReference>
<feature type="domain" description="PX" evidence="1">
    <location>
        <begin position="116"/>
        <end position="230"/>
    </location>
</feature>
<dbReference type="AlphaFoldDB" id="A0BG12"/>
<protein>
    <recommendedName>
        <fullName evidence="1">PX domain-containing protein</fullName>
    </recommendedName>
</protein>
<dbReference type="InParanoid" id="A0BG12"/>
<accession>A0BG12</accession>
<evidence type="ECO:0000313" key="2">
    <source>
        <dbReference type="EMBL" id="CAK57479.1"/>
    </source>
</evidence>
<dbReference type="PROSITE" id="PS50195">
    <property type="entry name" value="PX"/>
    <property type="match status" value="1"/>
</dbReference>